<feature type="coiled-coil region" evidence="1">
    <location>
        <begin position="41"/>
        <end position="68"/>
    </location>
</feature>
<sequence length="201" mass="24062">MDKKTNKNDCPENNSKRWQKLLDEWKELPEIEKNALFTAYENDKTNKLEESEKKIKLTKEDVDKIKKLLKERSIVNTRDISTKPNNQKKEKLFNEKIIYYEYKKYCEIEKEYLTNLLNVMRNFKEHKTTISSIDGDFKDISNDSISYMKEKFREIIKNKASTSTNFTYYSLRLLSALEAYKKLDFVDDNLEKIISFIKGNF</sequence>
<dbReference type="GeneID" id="36382372"/>
<dbReference type="Proteomes" id="UP000035682">
    <property type="component" value="Unplaced"/>
</dbReference>
<organism evidence="2">
    <name type="scientific">Strongyloides ratti</name>
    <name type="common">Parasitic roundworm</name>
    <dbReference type="NCBI Taxonomy" id="34506"/>
    <lineage>
        <taxon>Eukaryota</taxon>
        <taxon>Metazoa</taxon>
        <taxon>Ecdysozoa</taxon>
        <taxon>Nematoda</taxon>
        <taxon>Chromadorea</taxon>
        <taxon>Rhabditida</taxon>
        <taxon>Tylenchina</taxon>
        <taxon>Panagrolaimomorpha</taxon>
        <taxon>Strongyloidoidea</taxon>
        <taxon>Strongyloididae</taxon>
        <taxon>Strongyloides</taxon>
    </lineage>
</organism>
<protein>
    <submittedName>
        <fullName evidence="2 4">Uncharacterized protein</fullName>
    </submittedName>
</protein>
<keyword evidence="3" id="KW-1185">Reference proteome</keyword>
<dbReference type="RefSeq" id="XP_024509200.1">
    <property type="nucleotide sequence ID" value="XM_024643541.1"/>
</dbReference>
<reference evidence="2 3" key="1">
    <citation type="submission" date="2014-09" db="EMBL/GenBank/DDBJ databases">
        <authorList>
            <person name="Martin A.A."/>
        </authorList>
    </citation>
    <scope>NUCLEOTIDE SEQUENCE</scope>
    <source>
        <strain evidence="3">ED321</strain>
        <strain evidence="2">ED321 Heterogonic</strain>
    </source>
</reference>
<dbReference type="CTD" id="36382372"/>
<reference evidence="4" key="2">
    <citation type="submission" date="2020-12" db="UniProtKB">
        <authorList>
            <consortium name="WormBaseParasite"/>
        </authorList>
    </citation>
    <scope>IDENTIFICATION</scope>
</reference>
<keyword evidence="1" id="KW-0175">Coiled coil</keyword>
<dbReference type="WormBase" id="SRAE_2000464500">
    <property type="protein sequence ID" value="SRP10992"/>
    <property type="gene ID" value="WBGene00264879"/>
</dbReference>
<evidence type="ECO:0000313" key="3">
    <source>
        <dbReference type="Proteomes" id="UP000035682"/>
    </source>
</evidence>
<proteinExistence type="predicted"/>
<evidence type="ECO:0000313" key="5">
    <source>
        <dbReference type="WormBase" id="SRAE_2000464500"/>
    </source>
</evidence>
<evidence type="ECO:0000256" key="1">
    <source>
        <dbReference type="SAM" id="Coils"/>
    </source>
</evidence>
<dbReference type="EMBL" id="LN609529">
    <property type="protein sequence ID" value="CEF70001.1"/>
    <property type="molecule type" value="Genomic_DNA"/>
</dbReference>
<gene>
    <name evidence="2 4 5" type="ORF">SRAE_2000464500</name>
</gene>
<evidence type="ECO:0000313" key="2">
    <source>
        <dbReference type="EMBL" id="CEF70001.1"/>
    </source>
</evidence>
<evidence type="ECO:0000313" key="4">
    <source>
        <dbReference type="WBParaSite" id="SRAE_2000464500.1"/>
    </source>
</evidence>
<name>A0A090LQX3_STRRB</name>
<dbReference type="WBParaSite" id="SRAE_2000464500.1">
    <property type="protein sequence ID" value="SRAE_2000464500.1"/>
    <property type="gene ID" value="WBGene00264879"/>
</dbReference>
<accession>A0A090LQX3</accession>
<dbReference type="AlphaFoldDB" id="A0A090LQX3"/>